<sequence length="257" mass="29492">MKDEGISRMVEFIESELQCRFTLERREQAAVFRLPDLPFDLYLDATAPWEATGVTDRRNSIFLFSEQLDRDFPKIGRRLKVLAGHAQRLYARQTVLARIDKRQAMEFQQEHHLQVALPGKYRYGLFHNGELVSIAIFSAGRNMRDLGPDYRSFELIRFCHKSDILVIGGLSKLIHGFAADFHPQDIMTYVDRAWSQDSSLKRIGFQEVGILEGGLVWLTADRQIPLTDPNQLASIRLAHPEGYLLAQFGSTKLRLTL</sequence>
<accession>A0A1H5ZZ31</accession>
<dbReference type="AlphaFoldDB" id="A0A1H5ZZ31"/>
<organism evidence="1 2">
    <name type="scientific">Sphingobacterium lactis</name>
    <dbReference type="NCBI Taxonomy" id="797291"/>
    <lineage>
        <taxon>Bacteria</taxon>
        <taxon>Pseudomonadati</taxon>
        <taxon>Bacteroidota</taxon>
        <taxon>Sphingobacteriia</taxon>
        <taxon>Sphingobacteriales</taxon>
        <taxon>Sphingobacteriaceae</taxon>
        <taxon>Sphingobacterium</taxon>
    </lineage>
</organism>
<keyword evidence="2" id="KW-1185">Reference proteome</keyword>
<gene>
    <name evidence="1" type="ORF">SAMN05421877_107256</name>
</gene>
<dbReference type="Proteomes" id="UP000236731">
    <property type="component" value="Unassembled WGS sequence"/>
</dbReference>
<dbReference type="OrthoDB" id="943693at2"/>
<evidence type="ECO:0000313" key="2">
    <source>
        <dbReference type="Proteomes" id="UP000236731"/>
    </source>
</evidence>
<dbReference type="RefSeq" id="WP_103906679.1">
    <property type="nucleotide sequence ID" value="NZ_CP049246.1"/>
</dbReference>
<protein>
    <submittedName>
        <fullName evidence="1">Uncharacterized protein</fullName>
    </submittedName>
</protein>
<dbReference type="EMBL" id="FNUT01000007">
    <property type="protein sequence ID" value="SEG41773.1"/>
    <property type="molecule type" value="Genomic_DNA"/>
</dbReference>
<proteinExistence type="predicted"/>
<name>A0A1H5ZZ31_9SPHI</name>
<reference evidence="2" key="1">
    <citation type="submission" date="2016-10" db="EMBL/GenBank/DDBJ databases">
        <authorList>
            <person name="Varghese N."/>
            <person name="Submissions S."/>
        </authorList>
    </citation>
    <scope>NUCLEOTIDE SEQUENCE [LARGE SCALE GENOMIC DNA]</scope>
    <source>
        <strain evidence="2">DSM 22361</strain>
    </source>
</reference>
<evidence type="ECO:0000313" key="1">
    <source>
        <dbReference type="EMBL" id="SEG41773.1"/>
    </source>
</evidence>